<feature type="signal peptide" evidence="1">
    <location>
        <begin position="1"/>
        <end position="19"/>
    </location>
</feature>
<dbReference type="InterPro" id="IPR005618">
    <property type="entry name" value="OMPW"/>
</dbReference>
<accession>A0A1G7NBS8</accession>
<dbReference type="EMBL" id="FNCI01000001">
    <property type="protein sequence ID" value="SDF71528.1"/>
    <property type="molecule type" value="Genomic_DNA"/>
</dbReference>
<dbReference type="AlphaFoldDB" id="A0A1G7NBS8"/>
<keyword evidence="1" id="KW-0732">Signal</keyword>
<name>A0A1G7NBS8_9GAMM</name>
<proteinExistence type="predicted"/>
<evidence type="ECO:0000256" key="1">
    <source>
        <dbReference type="SAM" id="SignalP"/>
    </source>
</evidence>
<dbReference type="PANTHER" id="PTHR36920:SF1">
    <property type="entry name" value="OUTER MEMBRANE PROTEIN W"/>
    <property type="match status" value="1"/>
</dbReference>
<dbReference type="RefSeq" id="WP_092522452.1">
    <property type="nucleotide sequence ID" value="NZ_FNCI01000001.1"/>
</dbReference>
<dbReference type="Pfam" id="PF03922">
    <property type="entry name" value="OmpW"/>
    <property type="match status" value="1"/>
</dbReference>
<sequence length="202" mass="20756">MNKATLISAALIATSSLMAAQSALAYQAGDIFVRGGVAQVEPTSDNGKLNGADVDVSDENGFTYGFGYLLTDKVGVELNSSEPFEHQLSLGGTGIGSVDRTPVNLLANYYPLGGTGGKVQPYVGVGVNYTTYSDEELSGLDIDDSWGAIGQVGVDLALTDYLLLNGSVSYSDVEADASLNGNGIGTADVDPVTIGGGITLRF</sequence>
<feature type="chain" id="PRO_5011718348" evidence="1">
    <location>
        <begin position="20"/>
        <end position="202"/>
    </location>
</feature>
<dbReference type="STRING" id="284577.SAMN05216571_101349"/>
<reference evidence="2 3" key="1">
    <citation type="submission" date="2016-10" db="EMBL/GenBank/DDBJ databases">
        <authorList>
            <person name="de Groot N.N."/>
        </authorList>
    </citation>
    <scope>NUCLEOTIDE SEQUENCE [LARGE SCALE GENOMIC DNA]</scope>
    <source>
        <strain evidence="2 3">BH539</strain>
    </source>
</reference>
<dbReference type="GO" id="GO:0019867">
    <property type="term" value="C:outer membrane"/>
    <property type="evidence" value="ECO:0007669"/>
    <property type="project" value="InterPro"/>
</dbReference>
<dbReference type="SUPFAM" id="SSF56925">
    <property type="entry name" value="OMPA-like"/>
    <property type="match status" value="1"/>
</dbReference>
<evidence type="ECO:0000313" key="3">
    <source>
        <dbReference type="Proteomes" id="UP000198641"/>
    </source>
</evidence>
<dbReference type="Gene3D" id="2.40.160.20">
    <property type="match status" value="1"/>
</dbReference>
<dbReference type="PANTHER" id="PTHR36920">
    <property type="match status" value="1"/>
</dbReference>
<dbReference type="Proteomes" id="UP000198641">
    <property type="component" value="Unassembled WGS sequence"/>
</dbReference>
<keyword evidence="3" id="KW-1185">Reference proteome</keyword>
<evidence type="ECO:0000313" key="2">
    <source>
        <dbReference type="EMBL" id="SDF71528.1"/>
    </source>
</evidence>
<dbReference type="InterPro" id="IPR011250">
    <property type="entry name" value="OMP/PagP_B-barrel"/>
</dbReference>
<gene>
    <name evidence="2" type="ORF">SAMN05216571_101349</name>
</gene>
<organism evidence="2 3">
    <name type="scientific">Onishia taeanensis</name>
    <dbReference type="NCBI Taxonomy" id="284577"/>
    <lineage>
        <taxon>Bacteria</taxon>
        <taxon>Pseudomonadati</taxon>
        <taxon>Pseudomonadota</taxon>
        <taxon>Gammaproteobacteria</taxon>
        <taxon>Oceanospirillales</taxon>
        <taxon>Halomonadaceae</taxon>
        <taxon>Onishia</taxon>
    </lineage>
</organism>
<dbReference type="OrthoDB" id="9807574at2"/>
<protein>
    <submittedName>
        <fullName evidence="2">Outer membrane protein</fullName>
    </submittedName>
</protein>
<dbReference type="GO" id="GO:0055085">
    <property type="term" value="P:transmembrane transport"/>
    <property type="evidence" value="ECO:0007669"/>
    <property type="project" value="TreeGrafter"/>
</dbReference>